<protein>
    <recommendedName>
        <fullName evidence="4">Lipocalin-like domain-containing protein</fullName>
    </recommendedName>
</protein>
<dbReference type="EMBL" id="QQWG01000002">
    <property type="protein sequence ID" value="RRG24013.1"/>
    <property type="molecule type" value="Genomic_DNA"/>
</dbReference>
<keyword evidence="3" id="KW-1185">Reference proteome</keyword>
<dbReference type="Proteomes" id="UP000285794">
    <property type="component" value="Unassembled WGS sequence"/>
</dbReference>
<dbReference type="OrthoDB" id="1121151at2"/>
<proteinExistence type="predicted"/>
<organism evidence="2 3">
    <name type="scientific">Ancylomarina euxinus</name>
    <dbReference type="NCBI Taxonomy" id="2283627"/>
    <lineage>
        <taxon>Bacteria</taxon>
        <taxon>Pseudomonadati</taxon>
        <taxon>Bacteroidota</taxon>
        <taxon>Bacteroidia</taxon>
        <taxon>Marinilabiliales</taxon>
        <taxon>Marinifilaceae</taxon>
        <taxon>Ancylomarina</taxon>
    </lineage>
</organism>
<dbReference type="AlphaFoldDB" id="A0A425Y676"/>
<evidence type="ECO:0000313" key="3">
    <source>
        <dbReference type="Proteomes" id="UP000285794"/>
    </source>
</evidence>
<feature type="chain" id="PRO_5019561439" description="Lipocalin-like domain-containing protein" evidence="1">
    <location>
        <begin position="19"/>
        <end position="125"/>
    </location>
</feature>
<dbReference type="PROSITE" id="PS51257">
    <property type="entry name" value="PROKAR_LIPOPROTEIN"/>
    <property type="match status" value="1"/>
</dbReference>
<feature type="signal peptide" evidence="1">
    <location>
        <begin position="1"/>
        <end position="18"/>
    </location>
</feature>
<dbReference type="RefSeq" id="WP_125029325.1">
    <property type="nucleotide sequence ID" value="NZ_JAPXVP010000002.1"/>
</dbReference>
<sequence length="125" mass="14470">MKSLFKVLAVLFVTAILASSCVTKTDSELITGKWQSNGSSDVKIIVEFTKDMQWMFYKNDDLLEKGVFELKEGHILLKHAQEEHAHDNCNHEHKHSEDHEMDYVLESEMILKMGHGDKMSTYKRL</sequence>
<gene>
    <name evidence="2" type="ORF">DWB61_02545</name>
</gene>
<reference evidence="2 3" key="1">
    <citation type="submission" date="2018-07" db="EMBL/GenBank/DDBJ databases">
        <title>Draft genome sequence of Ancylomarina sp. M1P.</title>
        <authorList>
            <person name="Yadav S."/>
            <person name="Villanueva L."/>
            <person name="Damste J.S.S."/>
        </authorList>
    </citation>
    <scope>NUCLEOTIDE SEQUENCE [LARGE SCALE GENOMIC DNA]</scope>
    <source>
        <strain evidence="2 3">M1P</strain>
    </source>
</reference>
<evidence type="ECO:0000313" key="2">
    <source>
        <dbReference type="EMBL" id="RRG24013.1"/>
    </source>
</evidence>
<evidence type="ECO:0008006" key="4">
    <source>
        <dbReference type="Google" id="ProtNLM"/>
    </source>
</evidence>
<evidence type="ECO:0000256" key="1">
    <source>
        <dbReference type="SAM" id="SignalP"/>
    </source>
</evidence>
<name>A0A425Y676_9BACT</name>
<accession>A0A425Y676</accession>
<comment type="caution">
    <text evidence="2">The sequence shown here is derived from an EMBL/GenBank/DDBJ whole genome shotgun (WGS) entry which is preliminary data.</text>
</comment>
<keyword evidence="1" id="KW-0732">Signal</keyword>